<dbReference type="SUPFAM" id="SSF55248">
    <property type="entry name" value="PCD-like"/>
    <property type="match status" value="1"/>
</dbReference>
<evidence type="ECO:0000313" key="7">
    <source>
        <dbReference type="Proteomes" id="UP001244341"/>
    </source>
</evidence>
<dbReference type="EC" id="4.2.1.96" evidence="3"/>
<proteinExistence type="inferred from homology"/>
<dbReference type="PANTHER" id="PTHR12599">
    <property type="entry name" value="PTERIN-4-ALPHA-CARBINOLAMINE DEHYDRATASE"/>
    <property type="match status" value="1"/>
</dbReference>
<dbReference type="Gene3D" id="3.30.1360.20">
    <property type="entry name" value="Transcriptional coactivator/pterin dehydratase"/>
    <property type="match status" value="1"/>
</dbReference>
<comment type="similarity">
    <text evidence="2">Belongs to the pterin-4-alpha-carbinolamine dehydratase family.</text>
</comment>
<evidence type="ECO:0000313" key="6">
    <source>
        <dbReference type="EMBL" id="WIA11539.1"/>
    </source>
</evidence>
<name>A0ABY8TRQ4_TETOB</name>
<organism evidence="6 7">
    <name type="scientific">Tetradesmus obliquus</name>
    <name type="common">Green alga</name>
    <name type="synonym">Acutodesmus obliquus</name>
    <dbReference type="NCBI Taxonomy" id="3088"/>
    <lineage>
        <taxon>Eukaryota</taxon>
        <taxon>Viridiplantae</taxon>
        <taxon>Chlorophyta</taxon>
        <taxon>core chlorophytes</taxon>
        <taxon>Chlorophyceae</taxon>
        <taxon>CS clade</taxon>
        <taxon>Sphaeropleales</taxon>
        <taxon>Scenedesmaceae</taxon>
        <taxon>Tetradesmus</taxon>
    </lineage>
</organism>
<dbReference type="Proteomes" id="UP001244341">
    <property type="component" value="Chromosome 3b"/>
</dbReference>
<keyword evidence="4" id="KW-0456">Lyase</keyword>
<protein>
    <recommendedName>
        <fullName evidence="3">4a-hydroxytetrahydrobiopterin dehydratase</fullName>
        <ecNumber evidence="3">4.2.1.96</ecNumber>
    </recommendedName>
    <alternativeName>
        <fullName evidence="5">4-alpha-hydroxy-tetrahydropterin dehydratase</fullName>
    </alternativeName>
</protein>
<keyword evidence="7" id="KW-1185">Reference proteome</keyword>
<dbReference type="InterPro" id="IPR036428">
    <property type="entry name" value="PCD_sf"/>
</dbReference>
<gene>
    <name evidence="6" type="ORF">OEZ85_011649</name>
</gene>
<evidence type="ECO:0000256" key="3">
    <source>
        <dbReference type="ARBA" id="ARBA00013252"/>
    </source>
</evidence>
<dbReference type="EMBL" id="CP126210">
    <property type="protein sequence ID" value="WIA11539.1"/>
    <property type="molecule type" value="Genomic_DNA"/>
</dbReference>
<evidence type="ECO:0000256" key="5">
    <source>
        <dbReference type="ARBA" id="ARBA00030497"/>
    </source>
</evidence>
<evidence type="ECO:0000256" key="2">
    <source>
        <dbReference type="ARBA" id="ARBA00006472"/>
    </source>
</evidence>
<sequence>MATSAEELRGQSCSLLGGCSSDTPTVPIEQLPQYMAALPAWRLAADQASISRRFVAKNFVAAVRFFNQVAEVAEAEGHHPDLHLTNYRDVQVVLCTHAVGGLTIFDFIMAAKLDALDIEYSPKWLKQNQHVLGSGPAAAAAAEPPATATT</sequence>
<reference evidence="6 7" key="1">
    <citation type="submission" date="2023-05" db="EMBL/GenBank/DDBJ databases">
        <title>A 100% complete, gapless, phased diploid assembly of the Scenedesmus obliquus UTEX 3031 genome.</title>
        <authorList>
            <person name="Biondi T.C."/>
            <person name="Hanschen E.R."/>
            <person name="Kwon T."/>
            <person name="Eng W."/>
            <person name="Kruse C.P.S."/>
            <person name="Koehler S.I."/>
            <person name="Kunde Y."/>
            <person name="Gleasner C.D."/>
            <person name="You Mak K.T."/>
            <person name="Polle J."/>
            <person name="Hovde B.T."/>
            <person name="Starkenburg S.R."/>
        </authorList>
    </citation>
    <scope>NUCLEOTIDE SEQUENCE [LARGE SCALE GENOMIC DNA]</scope>
    <source>
        <strain evidence="6 7">DOE0152z</strain>
    </source>
</reference>
<dbReference type="InterPro" id="IPR001533">
    <property type="entry name" value="Pterin_deHydtase"/>
</dbReference>
<dbReference type="Pfam" id="PF01329">
    <property type="entry name" value="Pterin_4a"/>
    <property type="match status" value="1"/>
</dbReference>
<comment type="catalytic activity">
    <reaction evidence="1">
        <text>(4aS,6R)-4a-hydroxy-L-erythro-5,6,7,8-tetrahydrobiopterin = (6R)-L-erythro-6,7-dihydrobiopterin + H2O</text>
        <dbReference type="Rhea" id="RHEA:11920"/>
        <dbReference type="ChEBI" id="CHEBI:15377"/>
        <dbReference type="ChEBI" id="CHEBI:15642"/>
        <dbReference type="ChEBI" id="CHEBI:43120"/>
        <dbReference type="EC" id="4.2.1.96"/>
    </reaction>
</comment>
<accession>A0ABY8TRQ4</accession>
<evidence type="ECO:0000256" key="4">
    <source>
        <dbReference type="ARBA" id="ARBA00023239"/>
    </source>
</evidence>
<dbReference type="PANTHER" id="PTHR12599:SF0">
    <property type="entry name" value="PTERIN-4-ALPHA-CARBINOLAMINE DEHYDRATASE"/>
    <property type="match status" value="1"/>
</dbReference>
<evidence type="ECO:0000256" key="1">
    <source>
        <dbReference type="ARBA" id="ARBA00001554"/>
    </source>
</evidence>